<organism evidence="6 7">
    <name type="scientific">Candidatus Carbonibacillus altaicus</name>
    <dbReference type="NCBI Taxonomy" id="2163959"/>
    <lineage>
        <taxon>Bacteria</taxon>
        <taxon>Bacillati</taxon>
        <taxon>Bacillota</taxon>
        <taxon>Bacilli</taxon>
        <taxon>Bacillales</taxon>
        <taxon>Candidatus Carbonibacillus</taxon>
    </lineage>
</organism>
<dbReference type="CDD" id="cd09323">
    <property type="entry name" value="TDT_SLAC1_like"/>
    <property type="match status" value="1"/>
</dbReference>
<protein>
    <submittedName>
        <fullName evidence="6">C4-dicarboxylate transporter/malic acid transport protein</fullName>
    </submittedName>
</protein>
<reference evidence="7" key="1">
    <citation type="journal article" date="2018" name="Sci. Rep.">
        <title>Lignite coal burning seam in the remote Altai Mountains harbors a hydrogen-driven thermophilic microbial community.</title>
        <authorList>
            <person name="Kadnikov V.V."/>
            <person name="Mardanov A.V."/>
            <person name="Ivasenko D.A."/>
            <person name="Antsiferov D.V."/>
            <person name="Beletsky A.V."/>
            <person name="Karnachuk O.V."/>
            <person name="Ravin N.V."/>
        </authorList>
    </citation>
    <scope>NUCLEOTIDE SEQUENCE [LARGE SCALE GENOMIC DNA]</scope>
</reference>
<dbReference type="EMBL" id="PEBX01000020">
    <property type="protein sequence ID" value="PTQ56757.1"/>
    <property type="molecule type" value="Genomic_DNA"/>
</dbReference>
<keyword evidence="3 5" id="KW-1133">Transmembrane helix</keyword>
<name>A0A2R6Y230_9BACL</name>
<evidence type="ECO:0000256" key="2">
    <source>
        <dbReference type="ARBA" id="ARBA00022692"/>
    </source>
</evidence>
<dbReference type="AlphaFoldDB" id="A0A2R6Y230"/>
<feature type="transmembrane region" description="Helical" evidence="5">
    <location>
        <begin position="24"/>
        <end position="45"/>
    </location>
</feature>
<evidence type="ECO:0000256" key="4">
    <source>
        <dbReference type="ARBA" id="ARBA00023136"/>
    </source>
</evidence>
<evidence type="ECO:0000313" key="6">
    <source>
        <dbReference type="EMBL" id="PTQ56757.1"/>
    </source>
</evidence>
<gene>
    <name evidence="6" type="ORF">BSOLF_2725</name>
</gene>
<evidence type="ECO:0000313" key="7">
    <source>
        <dbReference type="Proteomes" id="UP000244338"/>
    </source>
</evidence>
<comment type="subcellular location">
    <subcellularLocation>
        <location evidence="1">Membrane</location>
        <topology evidence="1">Multi-pass membrane protein</topology>
    </subcellularLocation>
</comment>
<accession>A0A2R6Y230</accession>
<comment type="caution">
    <text evidence="6">The sequence shown here is derived from an EMBL/GenBank/DDBJ whole genome shotgun (WGS) entry which is preliminary data.</text>
</comment>
<dbReference type="GO" id="GO:0005886">
    <property type="term" value="C:plasma membrane"/>
    <property type="evidence" value="ECO:0007669"/>
    <property type="project" value="TreeGrafter"/>
</dbReference>
<dbReference type="GO" id="GO:0046583">
    <property type="term" value="F:monoatomic cation efflux transmembrane transporter activity"/>
    <property type="evidence" value="ECO:0007669"/>
    <property type="project" value="TreeGrafter"/>
</dbReference>
<dbReference type="Proteomes" id="UP000244338">
    <property type="component" value="Unassembled WGS sequence"/>
</dbReference>
<keyword evidence="2 5" id="KW-0812">Transmembrane</keyword>
<feature type="transmembrane region" description="Helical" evidence="5">
    <location>
        <begin position="57"/>
        <end position="79"/>
    </location>
</feature>
<feature type="transmembrane region" description="Helical" evidence="5">
    <location>
        <begin position="158"/>
        <end position="178"/>
    </location>
</feature>
<sequence length="336" mass="38185">MSSLSNTAQQGAQQPSAEAQPRGLAYFPIALFTSVMGYTGTTIAAMRVEPLLNLPPVASNVLLAISTVLFLVYLVIFIYRVFAHLEEVRRDFDHPVRMNFFGAITISFLLLSVAYAEIGPTLSKTLWWIGAPLHLLLTLVILNKLITQTKFEVAHYNPAWFIPIVGNLIAPIQGVAYAPKDLNWLYFSIGLVMGTIYTTIFFYRIFFHNPLPLKLLPTFFILMAPPAVGFIAYVKLTGHVDTFAYILYGFAFFIGLLLLFLVKMFYRIPFFISWWAQLFPSAAITIATVLMFHETGEWIYRYLAYIQMLALLFLVVWFTWKTLGLLTAKKLCVKED</sequence>
<dbReference type="Pfam" id="PF03595">
    <property type="entry name" value="SLAC1"/>
    <property type="match status" value="1"/>
</dbReference>
<dbReference type="PANTHER" id="PTHR37955:SF1">
    <property type="entry name" value="DEP DOMAIN-CONTAINING PROTEIN"/>
    <property type="match status" value="1"/>
</dbReference>
<keyword evidence="4 5" id="KW-0472">Membrane</keyword>
<dbReference type="Gene3D" id="1.50.10.150">
    <property type="entry name" value="Voltage-dependent anion channel"/>
    <property type="match status" value="1"/>
</dbReference>
<feature type="transmembrane region" description="Helical" evidence="5">
    <location>
        <begin position="242"/>
        <end position="262"/>
    </location>
</feature>
<feature type="transmembrane region" description="Helical" evidence="5">
    <location>
        <begin position="299"/>
        <end position="320"/>
    </location>
</feature>
<dbReference type="InterPro" id="IPR004695">
    <property type="entry name" value="SLAC1/Mae1/Ssu1/TehA"/>
</dbReference>
<feature type="transmembrane region" description="Helical" evidence="5">
    <location>
        <begin position="125"/>
        <end position="146"/>
    </location>
</feature>
<feature type="transmembrane region" description="Helical" evidence="5">
    <location>
        <begin position="274"/>
        <end position="293"/>
    </location>
</feature>
<evidence type="ECO:0000256" key="5">
    <source>
        <dbReference type="SAM" id="Phobius"/>
    </source>
</evidence>
<evidence type="ECO:0000256" key="1">
    <source>
        <dbReference type="ARBA" id="ARBA00004141"/>
    </source>
</evidence>
<feature type="transmembrane region" description="Helical" evidence="5">
    <location>
        <begin position="100"/>
        <end position="119"/>
    </location>
</feature>
<evidence type="ECO:0000256" key="3">
    <source>
        <dbReference type="ARBA" id="ARBA00022989"/>
    </source>
</evidence>
<feature type="transmembrane region" description="Helical" evidence="5">
    <location>
        <begin position="215"/>
        <end position="236"/>
    </location>
</feature>
<feature type="transmembrane region" description="Helical" evidence="5">
    <location>
        <begin position="184"/>
        <end position="203"/>
    </location>
</feature>
<dbReference type="PANTHER" id="PTHR37955">
    <property type="entry name" value="TELLURITE RESISTANCE PROTEIN TEHA"/>
    <property type="match status" value="1"/>
</dbReference>
<proteinExistence type="predicted"/>
<dbReference type="InterPro" id="IPR052951">
    <property type="entry name" value="Tellurite_res_ion_channel"/>
</dbReference>
<dbReference type="InterPro" id="IPR038665">
    <property type="entry name" value="Voltage-dep_anion_channel_sf"/>
</dbReference>